<protein>
    <submittedName>
        <fullName evidence="1">Uncharacterized protein</fullName>
    </submittedName>
</protein>
<name>A0ACC2TY88_9FUNG</name>
<sequence length="342" mass="38494">MGLCYARAVGPKVFVGENTAHHYQEMRSLESKPSKLPELAPISLVAEIKEYSKYAAFAYCDYSVATQPSQGALVTAIKSPKTKTHVHVYYKNHTKEIVVSFRGADTLGKFFKAYSSAKEELINVPGARVNKNVLAYASSIRDPLILEVSKLIKHRCQHHIVLVGHSLGGSLATLMGPILSKKFNIDPPRMRIITYNQPRVGNEAFVNYYNKLSFNFTRVVNKDDPAPNHPAPWNGWVHVQREVYISPQNTYHLCSNRTNEDPSCSFKKSSLTAITKNHNSIANMDIFNGFSSYCKPSLSPTYEPNINHPQIQNALSKRKSLYQSNQPTHVSDLDRIRHPNVH</sequence>
<reference evidence="1" key="1">
    <citation type="submission" date="2022-04" db="EMBL/GenBank/DDBJ databases">
        <title>Genome of the entomopathogenic fungus Entomophthora muscae.</title>
        <authorList>
            <person name="Elya C."/>
            <person name="Lovett B.R."/>
            <person name="Lee E."/>
            <person name="Macias A.M."/>
            <person name="Hajek A.E."/>
            <person name="De Bivort B.L."/>
            <person name="Kasson M.T."/>
            <person name="De Fine Licht H.H."/>
            <person name="Stajich J.E."/>
        </authorList>
    </citation>
    <scope>NUCLEOTIDE SEQUENCE</scope>
    <source>
        <strain evidence="1">Berkeley</strain>
    </source>
</reference>
<dbReference type="Proteomes" id="UP001165960">
    <property type="component" value="Unassembled WGS sequence"/>
</dbReference>
<organism evidence="1 2">
    <name type="scientific">Entomophthora muscae</name>
    <dbReference type="NCBI Taxonomy" id="34485"/>
    <lineage>
        <taxon>Eukaryota</taxon>
        <taxon>Fungi</taxon>
        <taxon>Fungi incertae sedis</taxon>
        <taxon>Zoopagomycota</taxon>
        <taxon>Entomophthoromycotina</taxon>
        <taxon>Entomophthoromycetes</taxon>
        <taxon>Entomophthorales</taxon>
        <taxon>Entomophthoraceae</taxon>
        <taxon>Entomophthora</taxon>
    </lineage>
</organism>
<keyword evidence="2" id="KW-1185">Reference proteome</keyword>
<gene>
    <name evidence="1" type="ORF">DSO57_1036651</name>
</gene>
<accession>A0ACC2TY88</accession>
<comment type="caution">
    <text evidence="1">The sequence shown here is derived from an EMBL/GenBank/DDBJ whole genome shotgun (WGS) entry which is preliminary data.</text>
</comment>
<dbReference type="EMBL" id="QTSX02001779">
    <property type="protein sequence ID" value="KAJ9079316.1"/>
    <property type="molecule type" value="Genomic_DNA"/>
</dbReference>
<evidence type="ECO:0000313" key="2">
    <source>
        <dbReference type="Proteomes" id="UP001165960"/>
    </source>
</evidence>
<evidence type="ECO:0000313" key="1">
    <source>
        <dbReference type="EMBL" id="KAJ9079316.1"/>
    </source>
</evidence>
<proteinExistence type="predicted"/>